<sequence length="319" mass="37428">MYDPRNKKLELLTLQAFERRLSANHPMKQAVLKDLKIKYAEVNGENEIKYRLQLIDKQKFIVLHNLRLQDEVGYFQMDTLTLSNYFNTVVETKNWEGTVRFGANGQVTRIDNNGMKEGFQNPIDQVKIQALRLKRWLKNHDFPDIPIEYLAVISFPKTIIERETPQDIIPHELIHSSDLVFRIQEIEKNYTTPILSRNQLHHLARLLERSHCPVDVNLFEEYGVRSIDMVKGVFCTKCGALPMNRFNGKWYCQSCKNVSIDAHKHALRDYRLLFGEWITNKQARYFLGLSSPDMTKHILRKECTEMVGMNKGKKYRLGL</sequence>
<dbReference type="PROSITE" id="PS50965">
    <property type="entry name" value="NERD"/>
    <property type="match status" value="1"/>
</dbReference>
<keyword evidence="3" id="KW-1185">Reference proteome</keyword>
<name>A0ABR5MHH3_9BACI</name>
<comment type="caution">
    <text evidence="2">The sequence shown here is derived from an EMBL/GenBank/DDBJ whole genome shotgun (WGS) entry which is preliminary data.</text>
</comment>
<dbReference type="Pfam" id="PF08378">
    <property type="entry name" value="NERD"/>
    <property type="match status" value="1"/>
</dbReference>
<protein>
    <recommendedName>
        <fullName evidence="1">NERD domain-containing protein</fullName>
    </recommendedName>
</protein>
<reference evidence="2 3" key="1">
    <citation type="submission" date="2015-07" db="EMBL/GenBank/DDBJ databases">
        <title>High-quality draft genome sequence of Oceanobacillus caeni HM6, a bacillus isolated from a human feces.</title>
        <authorList>
            <person name="Kumar J."/>
            <person name="Verma M.K."/>
            <person name="Pandey R."/>
            <person name="Bhambi M."/>
            <person name="Chauhan N."/>
        </authorList>
    </citation>
    <scope>NUCLEOTIDE SEQUENCE [LARGE SCALE GENOMIC DNA]</scope>
    <source>
        <strain evidence="2 3">HM6</strain>
    </source>
</reference>
<accession>A0ABR5MHH3</accession>
<dbReference type="InterPro" id="IPR011528">
    <property type="entry name" value="NERD"/>
</dbReference>
<evidence type="ECO:0000259" key="1">
    <source>
        <dbReference type="PROSITE" id="PS50965"/>
    </source>
</evidence>
<evidence type="ECO:0000313" key="2">
    <source>
        <dbReference type="EMBL" id="KPH73452.1"/>
    </source>
</evidence>
<organism evidence="2 3">
    <name type="scientific">Oceanobacillus caeni</name>
    <dbReference type="NCBI Taxonomy" id="405946"/>
    <lineage>
        <taxon>Bacteria</taxon>
        <taxon>Bacillati</taxon>
        <taxon>Bacillota</taxon>
        <taxon>Bacilli</taxon>
        <taxon>Bacillales</taxon>
        <taxon>Bacillaceae</taxon>
        <taxon>Oceanobacillus</taxon>
    </lineage>
</organism>
<evidence type="ECO:0000313" key="3">
    <source>
        <dbReference type="Proteomes" id="UP000037854"/>
    </source>
</evidence>
<dbReference type="Proteomes" id="UP000037854">
    <property type="component" value="Unassembled WGS sequence"/>
</dbReference>
<dbReference type="RefSeq" id="WP_060668818.1">
    <property type="nucleotide sequence ID" value="NZ_JANKBL010000010.1"/>
</dbReference>
<feature type="domain" description="NERD" evidence="1">
    <location>
        <begin position="40"/>
        <end position="156"/>
    </location>
</feature>
<dbReference type="EMBL" id="LGTK01000047">
    <property type="protein sequence ID" value="KPH73452.1"/>
    <property type="molecule type" value="Genomic_DNA"/>
</dbReference>
<gene>
    <name evidence="2" type="ORF">AFL42_12515</name>
</gene>
<proteinExistence type="predicted"/>